<gene>
    <name evidence="2" type="ORF">HUE88_11405</name>
</gene>
<dbReference type="KEGG" id="sbal:HUE88_11405"/>
<accession>A0A7S7LUF9</accession>
<dbReference type="RefSeq" id="WP_194369130.1">
    <property type="nucleotide sequence ID" value="NZ_CP054492.1"/>
</dbReference>
<dbReference type="Proteomes" id="UP000593994">
    <property type="component" value="Chromosome"/>
</dbReference>
<evidence type="ECO:0000313" key="3">
    <source>
        <dbReference type="Proteomes" id="UP000593994"/>
    </source>
</evidence>
<evidence type="ECO:0000313" key="2">
    <source>
        <dbReference type="EMBL" id="QOY51696.1"/>
    </source>
</evidence>
<reference evidence="2 3" key="1">
    <citation type="submission" date="2020-05" db="EMBL/GenBank/DDBJ databases">
        <title>Sulfurimonas marisnigri, sp. nov., and Sulfurimonas baltica, sp. nov., manganese oxide reducing chemolithoautotrophs of the class Epsilonproteobacteria isolated from the pelagic redoxclines of the Black and Baltic Seas and emended description of the genus Sulfurimonas.</title>
        <authorList>
            <person name="Henkel J.V."/>
            <person name="Laudan C."/>
            <person name="Werner J."/>
            <person name="Neu T."/>
            <person name="Plewe S."/>
            <person name="Sproer C."/>
            <person name="Bunk B."/>
            <person name="Schulz-Vogt H.N."/>
        </authorList>
    </citation>
    <scope>NUCLEOTIDE SEQUENCE [LARGE SCALE GENOMIC DNA]</scope>
    <source>
        <strain evidence="2 3">GD2</strain>
    </source>
</reference>
<organism evidence="2 3">
    <name type="scientific">Candidatus Sulfurimonas baltica</name>
    <dbReference type="NCBI Taxonomy" id="2740404"/>
    <lineage>
        <taxon>Bacteria</taxon>
        <taxon>Pseudomonadati</taxon>
        <taxon>Campylobacterota</taxon>
        <taxon>Epsilonproteobacteria</taxon>
        <taxon>Campylobacterales</taxon>
        <taxon>Sulfurimonadaceae</taxon>
        <taxon>Sulfurimonas</taxon>
    </lineage>
</organism>
<evidence type="ECO:0000256" key="1">
    <source>
        <dbReference type="SAM" id="MobiDB-lite"/>
    </source>
</evidence>
<keyword evidence="3" id="KW-1185">Reference proteome</keyword>
<proteinExistence type="predicted"/>
<protein>
    <submittedName>
        <fullName evidence="2">Uncharacterized protein</fullName>
    </submittedName>
</protein>
<dbReference type="AlphaFoldDB" id="A0A7S7LUF9"/>
<sequence length="196" mass="22548">MVKNGDLRSQNDNSKEYREKKAKQTESLLKKTLSYVNDSDKNFSHKNICEVMVSIADEEDRKLKAAISPSAISKNLHLKNIIEIYKTQNNILKQKQKKYHLSEGDMAFELHKCKTILAQKSDEVKLLKDIIKKEKITVENPVIKITNEDFDYKHLLKKAYEIMSKESVTYISGGNLILEIDHSIVANKKLLIELGL</sequence>
<feature type="compositionally biased region" description="Basic and acidic residues" evidence="1">
    <location>
        <begin position="13"/>
        <end position="23"/>
    </location>
</feature>
<dbReference type="EMBL" id="CP054492">
    <property type="protein sequence ID" value="QOY51696.1"/>
    <property type="molecule type" value="Genomic_DNA"/>
</dbReference>
<feature type="region of interest" description="Disordered" evidence="1">
    <location>
        <begin position="1"/>
        <end position="23"/>
    </location>
</feature>
<name>A0A7S7LUF9_9BACT</name>